<dbReference type="AlphaFoldDB" id="A0A1H6KDH6"/>
<evidence type="ECO:0000256" key="9">
    <source>
        <dbReference type="SAM" id="SignalP"/>
    </source>
</evidence>
<dbReference type="GO" id="GO:0015483">
    <property type="term" value="F:long-chain fatty acid transporting porin activity"/>
    <property type="evidence" value="ECO:0007669"/>
    <property type="project" value="TreeGrafter"/>
</dbReference>
<keyword evidence="5" id="KW-0812">Transmembrane</keyword>
<feature type="chain" id="PRO_5011536470" evidence="9">
    <location>
        <begin position="20"/>
        <end position="509"/>
    </location>
</feature>
<dbReference type="Pfam" id="PF03349">
    <property type="entry name" value="Toluene_X"/>
    <property type="match status" value="1"/>
</dbReference>
<name>A0A1H6KDH6_9FLAO</name>
<evidence type="ECO:0000256" key="8">
    <source>
        <dbReference type="ARBA" id="ARBA00023237"/>
    </source>
</evidence>
<comment type="similarity">
    <text evidence="3">Belongs to the OmpP1/FadL family.</text>
</comment>
<dbReference type="InterPro" id="IPR005362">
    <property type="entry name" value="UPF0164"/>
</dbReference>
<organism evidence="10 11">
    <name type="scientific">Paenimyroides marinum</name>
    <dbReference type="NCBI Taxonomy" id="1159016"/>
    <lineage>
        <taxon>Bacteria</taxon>
        <taxon>Pseudomonadati</taxon>
        <taxon>Bacteroidota</taxon>
        <taxon>Flavobacteriia</taxon>
        <taxon>Flavobacteriales</taxon>
        <taxon>Flavobacteriaceae</taxon>
        <taxon>Paenimyroides</taxon>
    </lineage>
</organism>
<dbReference type="STRING" id="1159016.SAMN02927937_01118"/>
<evidence type="ECO:0000256" key="2">
    <source>
        <dbReference type="ARBA" id="ARBA00005846"/>
    </source>
</evidence>
<feature type="signal peptide" evidence="9">
    <location>
        <begin position="1"/>
        <end position="19"/>
    </location>
</feature>
<comment type="similarity">
    <text evidence="2">Belongs to the UPF0164 family.</text>
</comment>
<keyword evidence="4" id="KW-1134">Transmembrane beta strand</keyword>
<reference evidence="10 11" key="1">
    <citation type="submission" date="2016-10" db="EMBL/GenBank/DDBJ databases">
        <authorList>
            <person name="de Groot N.N."/>
        </authorList>
    </citation>
    <scope>NUCLEOTIDE SEQUENCE [LARGE SCALE GENOMIC DNA]</scope>
    <source>
        <strain evidence="10 11">CGMCC 1.10825</strain>
    </source>
</reference>
<evidence type="ECO:0000256" key="3">
    <source>
        <dbReference type="ARBA" id="ARBA00008163"/>
    </source>
</evidence>
<dbReference type="Proteomes" id="UP000199634">
    <property type="component" value="Unassembled WGS sequence"/>
</dbReference>
<keyword evidence="7" id="KW-0472">Membrane</keyword>
<gene>
    <name evidence="10" type="ORF">SAMN02927937_01118</name>
</gene>
<keyword evidence="8" id="KW-0998">Cell outer membrane</keyword>
<evidence type="ECO:0000256" key="7">
    <source>
        <dbReference type="ARBA" id="ARBA00023136"/>
    </source>
</evidence>
<proteinExistence type="inferred from homology"/>
<comment type="subcellular location">
    <subcellularLocation>
        <location evidence="1">Cell outer membrane</location>
        <topology evidence="1">Multi-pass membrane protein</topology>
    </subcellularLocation>
</comment>
<dbReference type="EMBL" id="FNXE01000012">
    <property type="protein sequence ID" value="SEH73461.1"/>
    <property type="molecule type" value="Genomic_DNA"/>
</dbReference>
<evidence type="ECO:0000256" key="1">
    <source>
        <dbReference type="ARBA" id="ARBA00004571"/>
    </source>
</evidence>
<evidence type="ECO:0000313" key="11">
    <source>
        <dbReference type="Proteomes" id="UP000199634"/>
    </source>
</evidence>
<dbReference type="GO" id="GO:0009279">
    <property type="term" value="C:cell outer membrane"/>
    <property type="evidence" value="ECO:0007669"/>
    <property type="project" value="UniProtKB-SubCell"/>
</dbReference>
<dbReference type="OrthoDB" id="9765571at2"/>
<accession>A0A1H6KDH6</accession>
<evidence type="ECO:0000313" key="10">
    <source>
        <dbReference type="EMBL" id="SEH73461.1"/>
    </source>
</evidence>
<sequence>MKKIYLPLLAIFSLVQAQAQEFNLADAVKISSQQVNGTARFNAMGGAFGALGGDISALQINPAGSALYNYNNFSFTGNLQIQNNKSIFEGTKATAKENDVNLSNFGAIFVVDSKNQDQALKKVTIGIGYHTNARFNDRYFSSGVSNQSVTNYFLDHANYGYNGGSVPLDYVQTREGESITDLYDYLNSIQNGFSAQQAMLAYQGYLINDTNNGYVLNGSGNSFYQENETYVSGFNNQLTGNVGFDINKKLYLGANLNVHFIDYLTSSAIYEQNQSPVTDGYKELLFTNHTYTYGSGFSFNIGGIFKATEEFRIGASYQSPTWMSLQDEFSQSLQTNIIQDNELNFYNIDPAITTLYNKYNIKNPGAFTGSLAYVFGTKGLLSFDYTRKDYSTIEYKADRADYSLVNNYYKNNLQATNEFRIGGEYRLNQVSLRAGYRFASSPYKNKDLMDDLTSYSAGIGYSFGASRLDLGYQFWQQDSQQNMISSGTNNVANIQSKNHNISLTYSASF</sequence>
<evidence type="ECO:0000256" key="5">
    <source>
        <dbReference type="ARBA" id="ARBA00022692"/>
    </source>
</evidence>
<dbReference type="Pfam" id="PF03687">
    <property type="entry name" value="UPF0164"/>
    <property type="match status" value="1"/>
</dbReference>
<keyword evidence="11" id="KW-1185">Reference proteome</keyword>
<dbReference type="InterPro" id="IPR005017">
    <property type="entry name" value="OMPP1/FadL/TodX"/>
</dbReference>
<dbReference type="SUPFAM" id="SSF56935">
    <property type="entry name" value="Porins"/>
    <property type="match status" value="1"/>
</dbReference>
<protein>
    <submittedName>
        <fullName evidence="10">Outer membrane protein transport protein (OMPP1/FadL/TodX)</fullName>
    </submittedName>
</protein>
<keyword evidence="6 9" id="KW-0732">Signal</keyword>
<dbReference type="RefSeq" id="WP_091097211.1">
    <property type="nucleotide sequence ID" value="NZ_FNXE01000012.1"/>
</dbReference>
<dbReference type="Gene3D" id="2.40.160.60">
    <property type="entry name" value="Outer membrane protein transport protein (OMPP1/FadL/TodX)"/>
    <property type="match status" value="1"/>
</dbReference>
<dbReference type="PANTHER" id="PTHR35093">
    <property type="entry name" value="OUTER MEMBRANE PROTEIN NMB0088-RELATED"/>
    <property type="match status" value="1"/>
</dbReference>
<dbReference type="PANTHER" id="PTHR35093:SF8">
    <property type="entry name" value="OUTER MEMBRANE PROTEIN NMB0088-RELATED"/>
    <property type="match status" value="1"/>
</dbReference>
<evidence type="ECO:0000256" key="6">
    <source>
        <dbReference type="ARBA" id="ARBA00022729"/>
    </source>
</evidence>
<evidence type="ECO:0000256" key="4">
    <source>
        <dbReference type="ARBA" id="ARBA00022452"/>
    </source>
</evidence>